<proteinExistence type="predicted"/>
<keyword evidence="1" id="KW-0496">Mitochondrion</keyword>
<geneLocation type="mitochondrion" evidence="1"/>
<dbReference type="EMBL" id="JQ083668">
    <property type="protein sequence ID" value="AEX57683.1"/>
    <property type="molecule type" value="Genomic_DNA"/>
</dbReference>
<evidence type="ECO:0000313" key="1">
    <source>
        <dbReference type="EMBL" id="AEX57683.1"/>
    </source>
</evidence>
<sequence>MFPNTSLDAITEHPLYCSGTVALSEELVDNPIIMGSLTRLNHFLINMRWDFQKGVIQSEYIQNLQRELDHTPAELLSDKLNFIYFRESLNLCTRVRDWYLQNLGVPKTQK</sequence>
<organism evidence="1">
    <name type="scientific">Raphanus sativus</name>
    <name type="common">Radish</name>
    <name type="synonym">Raphanus raphanistrum var. sativus</name>
    <dbReference type="NCBI Taxonomy" id="3726"/>
    <lineage>
        <taxon>Eukaryota</taxon>
        <taxon>Viridiplantae</taxon>
        <taxon>Streptophyta</taxon>
        <taxon>Embryophyta</taxon>
        <taxon>Tracheophyta</taxon>
        <taxon>Spermatophyta</taxon>
        <taxon>Magnoliopsida</taxon>
        <taxon>eudicotyledons</taxon>
        <taxon>Gunneridae</taxon>
        <taxon>Pentapetalae</taxon>
        <taxon>rosids</taxon>
        <taxon>malvids</taxon>
        <taxon>Brassicales</taxon>
        <taxon>Brassicaceae</taxon>
        <taxon>Brassiceae</taxon>
        <taxon>Raphanus</taxon>
    </lineage>
</organism>
<accession>R4I1U4</accession>
<reference evidence="1" key="1">
    <citation type="journal article" date="2013" name="J. Genet. Genomics">
        <title>The mitochondrial genome of Raphanus sativus and gene evolution of cruciferous mitochondrial types.</title>
        <authorList>
            <person name="Chang S."/>
            <person name="Chen J."/>
            <person name="Wang Y."/>
            <person name="Gu B."/>
            <person name="He J."/>
            <person name="Chu P."/>
            <person name="Guan R."/>
        </authorList>
    </citation>
    <scope>NUCLEOTIDE SEQUENCE</scope>
    <source>
        <tissue evidence="1">Etiolated seedling</tissue>
    </source>
</reference>
<gene>
    <name evidence="1" type="primary">orf110a</name>
    <name evidence="1" type="ORF">RasatMp052</name>
</gene>
<name>R4I1U4_RAPSA</name>
<dbReference type="EMBL" id="MN056359">
    <property type="protein sequence ID" value="QGW48646.1"/>
    <property type="molecule type" value="Genomic_DNA"/>
</dbReference>
<reference evidence="2" key="2">
    <citation type="submission" date="2019-06" db="EMBL/GenBank/DDBJ databases">
        <title>Complete mitochondrial genome sequencing of NWB CMS and Normal type.</title>
        <authorList>
            <person name="Zhang L."/>
            <person name="Wang Q."/>
            <person name="Wang Y."/>
        </authorList>
    </citation>
    <scope>NUCLEOTIDE SEQUENCE</scope>
    <source>
        <strain evidence="2">YB-B</strain>
    </source>
</reference>
<dbReference type="AlphaFoldDB" id="R4I1U4"/>
<protein>
    <submittedName>
        <fullName evidence="1">Uncharacterized protein</fullName>
    </submittedName>
</protein>
<evidence type="ECO:0000313" key="2">
    <source>
        <dbReference type="EMBL" id="QGW48646.1"/>
    </source>
</evidence>